<organism evidence="1">
    <name type="scientific">Siphoviridae sp. ct2vX3</name>
    <dbReference type="NCBI Taxonomy" id="2825318"/>
    <lineage>
        <taxon>Viruses</taxon>
        <taxon>Duplodnaviria</taxon>
        <taxon>Heunggongvirae</taxon>
        <taxon>Uroviricota</taxon>
        <taxon>Caudoviricetes</taxon>
    </lineage>
</organism>
<protein>
    <submittedName>
        <fullName evidence="1">Uncharacterized protein</fullName>
    </submittedName>
</protein>
<sequence>MSSIQSGSSLCISRVLVLAAQKEVALLHALLGNLDVLDTGKTTGNCHLYDVGCLIVVDANCGADVGSGHGLKGKNLIDYLLHQGQVLQLLLRGSVATLLVGLVELAEGSLCMLLNGLCHLVLEDSGQVCVDDSGVKITIGHSVPLSPITQAVGSQFKIVLVSERSFCFFFLSHFLYILYMNFKRKSNFYFLIRRHTRLRADRTALLHMPVRQCSLCH</sequence>
<evidence type="ECO:0000313" key="1">
    <source>
        <dbReference type="EMBL" id="DAE11639.1"/>
    </source>
</evidence>
<name>A0A8S5PXA0_9CAUD</name>
<accession>A0A8S5PXA0</accession>
<reference evidence="1" key="1">
    <citation type="journal article" date="2021" name="Proc. Natl. Acad. Sci. U.S.A.">
        <title>A Catalog of Tens of Thousands of Viruses from Human Metagenomes Reveals Hidden Associations with Chronic Diseases.</title>
        <authorList>
            <person name="Tisza M.J."/>
            <person name="Buck C.B."/>
        </authorList>
    </citation>
    <scope>NUCLEOTIDE SEQUENCE</scope>
    <source>
        <strain evidence="1">Ct2vX3</strain>
    </source>
</reference>
<dbReference type="EMBL" id="BK015535">
    <property type="protein sequence ID" value="DAE11639.1"/>
    <property type="molecule type" value="Genomic_DNA"/>
</dbReference>
<proteinExistence type="predicted"/>